<dbReference type="Proteomes" id="UP000475117">
    <property type="component" value="Chromosome"/>
</dbReference>
<evidence type="ECO:0000313" key="1">
    <source>
        <dbReference type="EMBL" id="QQL45532.1"/>
    </source>
</evidence>
<proteinExistence type="predicted"/>
<keyword evidence="2" id="KW-1185">Reference proteome</keyword>
<name>A0A6B3LAP2_9BACT</name>
<accession>A0A6B3LAP2</accession>
<dbReference type="KEGG" id="soa:G3M56_002775"/>
<organism evidence="1 2">
    <name type="scientific">Sulfuriroseicoccus oceanibius</name>
    <dbReference type="NCBI Taxonomy" id="2707525"/>
    <lineage>
        <taxon>Bacteria</taxon>
        <taxon>Pseudomonadati</taxon>
        <taxon>Verrucomicrobiota</taxon>
        <taxon>Verrucomicrobiia</taxon>
        <taxon>Verrucomicrobiales</taxon>
        <taxon>Verrucomicrobiaceae</taxon>
        <taxon>Sulfuriroseicoccus</taxon>
    </lineage>
</organism>
<evidence type="ECO:0000313" key="2">
    <source>
        <dbReference type="Proteomes" id="UP000475117"/>
    </source>
</evidence>
<dbReference type="EMBL" id="CP066776">
    <property type="protein sequence ID" value="QQL45532.1"/>
    <property type="molecule type" value="Genomic_DNA"/>
</dbReference>
<gene>
    <name evidence="1" type="ORF">G3M56_002775</name>
</gene>
<dbReference type="RefSeq" id="WP_164363118.1">
    <property type="nucleotide sequence ID" value="NZ_CP066776.1"/>
</dbReference>
<protein>
    <submittedName>
        <fullName evidence="1">Uncharacterized protein</fullName>
    </submittedName>
</protein>
<sequence>MQRVFSKSLIRPSLVVSLSALMGLAVVEAGYVRPSVEKGLFCNEMLTLDVGQRREVASILAALVRNFPGSKADDNGVRARAVAIALRLDPTNRDAITANGMFARGLPLTKVEGMGSFTELTGDLNDLVTYLTSDSATQEDRKLGHYLQDIGWRVDPNGAAGRSYQVLLDAGNGVDWDGIVDAAVDDENAEGSSEGDDAKYGGFEDDAGLVVEQKESPQEVLPEKKSEPEDLRADGSRLLLPKAEVSTMVSAPGRGFMPEVTTLTVQKNTREWKWVTGKRKEGDDKKNKRGKARQEWVSVPRDQGMRMGFAKGHNFSKSFCKRTERALRELQKTYKGWPKGLVVEAEAKYYGKVSGSLGALAALVGVDSMISGVKLAPDVAYVGSFDEGNGKLIHHTEVPTVLLRLDEKDLDSVRRLVVPQDGEQLYVDILASANPEMALRMEVMGASGVRHATRLGSEELEESEARAVAEFAKVQALDMRFRDLLSNRSVLEKLQEVVDLCPSHLSARALLTAAQMQPYGRVTLPRDRSVAVMVELLRPFGHMVEYELDAIRASAAEAEAVLLKERLSVVRRKLDRGMSPVVTLAVDFSEAFEKFTSRKNRSSTMAQQTFEQAEAFYKELQKEIQTRGGTLR</sequence>
<reference evidence="1 2" key="1">
    <citation type="submission" date="2020-12" db="EMBL/GenBank/DDBJ databases">
        <title>Sulforoseuscoccus oceanibium gen. nov., sp. nov., a representative of the phylum Verrucomicrobia with special cytoplasmic membrane, and proposal of Sulforoseuscoccusaceae fam. nov.</title>
        <authorList>
            <person name="Xi F."/>
        </authorList>
    </citation>
    <scope>NUCLEOTIDE SEQUENCE [LARGE SCALE GENOMIC DNA]</scope>
    <source>
        <strain evidence="1 2">T37</strain>
    </source>
</reference>
<dbReference type="AlphaFoldDB" id="A0A6B3LAP2"/>